<reference evidence="2" key="1">
    <citation type="submission" date="2021-01" db="EMBL/GenBank/DDBJ databases">
        <title>Whole genome shotgun sequence of Planotetraspora thailandica NBRC 104271.</title>
        <authorList>
            <person name="Komaki H."/>
            <person name="Tamura T."/>
        </authorList>
    </citation>
    <scope>NUCLEOTIDE SEQUENCE</scope>
    <source>
        <strain evidence="2">NBRC 104271</strain>
    </source>
</reference>
<evidence type="ECO:0000313" key="2">
    <source>
        <dbReference type="EMBL" id="GII53554.1"/>
    </source>
</evidence>
<keyword evidence="1" id="KW-0732">Signal</keyword>
<accession>A0A8J3XUS2</accession>
<keyword evidence="3" id="KW-1185">Reference proteome</keyword>
<proteinExistence type="predicted"/>
<organism evidence="2 3">
    <name type="scientific">Planotetraspora thailandica</name>
    <dbReference type="NCBI Taxonomy" id="487172"/>
    <lineage>
        <taxon>Bacteria</taxon>
        <taxon>Bacillati</taxon>
        <taxon>Actinomycetota</taxon>
        <taxon>Actinomycetes</taxon>
        <taxon>Streptosporangiales</taxon>
        <taxon>Streptosporangiaceae</taxon>
        <taxon>Planotetraspora</taxon>
    </lineage>
</organism>
<dbReference type="EMBL" id="BOOR01000010">
    <property type="protein sequence ID" value="GII53554.1"/>
    <property type="molecule type" value="Genomic_DNA"/>
</dbReference>
<evidence type="ECO:0000313" key="3">
    <source>
        <dbReference type="Proteomes" id="UP000605992"/>
    </source>
</evidence>
<comment type="caution">
    <text evidence="2">The sequence shown here is derived from an EMBL/GenBank/DDBJ whole genome shotgun (WGS) entry which is preliminary data.</text>
</comment>
<name>A0A8J3XUS2_9ACTN</name>
<feature type="signal peptide" evidence="1">
    <location>
        <begin position="1"/>
        <end position="25"/>
    </location>
</feature>
<gene>
    <name evidence="2" type="ORF">Pth03_19430</name>
</gene>
<protein>
    <submittedName>
        <fullName evidence="2">Uncharacterized protein</fullName>
    </submittedName>
</protein>
<evidence type="ECO:0000256" key="1">
    <source>
        <dbReference type="SAM" id="SignalP"/>
    </source>
</evidence>
<sequence length="123" mass="13238">MKKIVAVAALAAMTLLGAVVTFAMATGARAGGRQQEVSSAQFQILVGQCRYADTAQARAECRSEVKLNYRVGTFDPSLDCRTYSSVTVCGPLSLSPKQQACVTESVRQGLTYRRAEVECYAFS</sequence>
<feature type="chain" id="PRO_5035208894" evidence="1">
    <location>
        <begin position="26"/>
        <end position="123"/>
    </location>
</feature>
<dbReference type="Proteomes" id="UP000605992">
    <property type="component" value="Unassembled WGS sequence"/>
</dbReference>
<dbReference type="AlphaFoldDB" id="A0A8J3XUS2"/>
<dbReference type="RefSeq" id="WP_239118886.1">
    <property type="nucleotide sequence ID" value="NZ_BOOR01000010.1"/>
</dbReference>